<gene>
    <name evidence="1" type="ORF">PMAYCL1PPCAC_09356</name>
</gene>
<evidence type="ECO:0000313" key="1">
    <source>
        <dbReference type="EMBL" id="GMR39161.1"/>
    </source>
</evidence>
<dbReference type="EMBL" id="BTRK01000002">
    <property type="protein sequence ID" value="GMR39161.1"/>
    <property type="molecule type" value="Genomic_DNA"/>
</dbReference>
<accession>A0AAN4ZHH3</accession>
<dbReference type="Proteomes" id="UP001328107">
    <property type="component" value="Unassembled WGS sequence"/>
</dbReference>
<feature type="non-terminal residue" evidence="1">
    <location>
        <position position="331"/>
    </location>
</feature>
<proteinExistence type="predicted"/>
<keyword evidence="2" id="KW-1185">Reference proteome</keyword>
<evidence type="ECO:0000313" key="2">
    <source>
        <dbReference type="Proteomes" id="UP001328107"/>
    </source>
</evidence>
<name>A0AAN4ZHH3_9BILA</name>
<reference evidence="2" key="1">
    <citation type="submission" date="2022-10" db="EMBL/GenBank/DDBJ databases">
        <title>Genome assembly of Pristionchus species.</title>
        <authorList>
            <person name="Yoshida K."/>
            <person name="Sommer R.J."/>
        </authorList>
    </citation>
    <scope>NUCLEOTIDE SEQUENCE [LARGE SCALE GENOMIC DNA]</scope>
    <source>
        <strain evidence="2">RS5460</strain>
    </source>
</reference>
<protein>
    <submittedName>
        <fullName evidence="1">Uncharacterized protein</fullName>
    </submittedName>
</protein>
<sequence>MARKHRKHRDNKNKELNAPTIKIPHAYIQYADEQQWTKTSVAARLEIPQIESTSSNGEAGNESEEEGSSTGISMHLQIFKTVSLPRNTKIYVTENQTIFYHYCPKDARDRLFAIIELIKVEAALIHYKIHSVIVLGNDIYFSVYGSATGLEVCKASLRHNCIEVTYTRNEGPNESFQLSGISSRKENGKTFVNRISDNPDDNLISVDLSANKMLNTSILGIHRRKVFFSKRNYALDRPVVKIVADHAILLESPYITMYSIDASPFCYFVLNGSEIHILDTQAMEFNTILKIRGVRYIRYISNIQNEWMTLYASDSSEQNCEYYIARLPTNY</sequence>
<dbReference type="AlphaFoldDB" id="A0AAN4ZHH3"/>
<comment type="caution">
    <text evidence="1">The sequence shown here is derived from an EMBL/GenBank/DDBJ whole genome shotgun (WGS) entry which is preliminary data.</text>
</comment>
<organism evidence="1 2">
    <name type="scientific">Pristionchus mayeri</name>
    <dbReference type="NCBI Taxonomy" id="1317129"/>
    <lineage>
        <taxon>Eukaryota</taxon>
        <taxon>Metazoa</taxon>
        <taxon>Ecdysozoa</taxon>
        <taxon>Nematoda</taxon>
        <taxon>Chromadorea</taxon>
        <taxon>Rhabditida</taxon>
        <taxon>Rhabditina</taxon>
        <taxon>Diplogasteromorpha</taxon>
        <taxon>Diplogasteroidea</taxon>
        <taxon>Neodiplogasteridae</taxon>
        <taxon>Pristionchus</taxon>
    </lineage>
</organism>